<dbReference type="RefSeq" id="WP_214175131.1">
    <property type="nucleotide sequence ID" value="NZ_JAHCVK010000002.1"/>
</dbReference>
<evidence type="ECO:0000256" key="1">
    <source>
        <dbReference type="ARBA" id="ARBA00004651"/>
    </source>
</evidence>
<feature type="domain" description="Tyrosine-protein kinase G-rich" evidence="8">
    <location>
        <begin position="297"/>
        <end position="369"/>
    </location>
</feature>
<keyword evidence="5 6" id="KW-0472">Membrane</keyword>
<comment type="caution">
    <text evidence="9">The sequence shown here is derived from an EMBL/GenBank/DDBJ whole genome shotgun (WGS) entry which is preliminary data.</text>
</comment>
<dbReference type="InterPro" id="IPR003856">
    <property type="entry name" value="LPS_length_determ_N"/>
</dbReference>
<protein>
    <submittedName>
        <fullName evidence="9">Uncharacterized protein</fullName>
    </submittedName>
</protein>
<gene>
    <name evidence="9" type="ORF">KI810_08800</name>
</gene>
<dbReference type="Pfam" id="PF02706">
    <property type="entry name" value="Wzz"/>
    <property type="match status" value="1"/>
</dbReference>
<evidence type="ECO:0000256" key="6">
    <source>
        <dbReference type="SAM" id="Phobius"/>
    </source>
</evidence>
<proteinExistence type="predicted"/>
<keyword evidence="3 6" id="KW-0812">Transmembrane</keyword>
<organism evidence="9 10">
    <name type="scientific">Geomobilimonas luticola</name>
    <dbReference type="NCBI Taxonomy" id="1114878"/>
    <lineage>
        <taxon>Bacteria</taxon>
        <taxon>Pseudomonadati</taxon>
        <taxon>Thermodesulfobacteriota</taxon>
        <taxon>Desulfuromonadia</taxon>
        <taxon>Geobacterales</taxon>
        <taxon>Geobacteraceae</taxon>
        <taxon>Geomobilimonas</taxon>
    </lineage>
</organism>
<comment type="subcellular location">
    <subcellularLocation>
        <location evidence="1">Cell membrane</location>
        <topology evidence="1">Multi-pass membrane protein</topology>
    </subcellularLocation>
</comment>
<name>A0ABS5SCP4_9BACT</name>
<keyword evidence="10" id="KW-1185">Reference proteome</keyword>
<sequence>MLEGQEAGQRPNVTFLDYLIVLLKWKRLIVWITAGAVVLSAIVSLLIPKIFKAEARILPPQQASSGAAAQLLTQLGGLGVSPGLVGMKTTNDLYIGLIKSRTVLDRMVDRFKLLDVYDVKYREDARRELLRALKIQDDKKSGIIALGVEDRDPKRSAEMTNAFIEELKRLTQSIAITEASQRRLFFEEQLKSAKDALIQSEESLKGYQEKTGAIELKEQAKAIIESVAHLRAQIAAKEVELKVLRTYATSQNPDMQKIEEQLRGMREQLSKLEAKGGSSPDPIMSAGRMPEAGTGYVRKIRDLKYYETLYELLAKQYEIAKMDEARNAAVIQVLDQAMPPEKKVKPNRTMMVAIAAFTSLFLSVLMAFFLEYREKLLSNPDNRNSVEQLRKYVRTDATEISFLGKWRQK</sequence>
<evidence type="ECO:0000256" key="3">
    <source>
        <dbReference type="ARBA" id="ARBA00022692"/>
    </source>
</evidence>
<dbReference type="Pfam" id="PF13807">
    <property type="entry name" value="GNVR"/>
    <property type="match status" value="1"/>
</dbReference>
<dbReference type="InterPro" id="IPR032807">
    <property type="entry name" value="GNVR"/>
</dbReference>
<evidence type="ECO:0000259" key="8">
    <source>
        <dbReference type="Pfam" id="PF13807"/>
    </source>
</evidence>
<dbReference type="Proteomes" id="UP000756860">
    <property type="component" value="Unassembled WGS sequence"/>
</dbReference>
<dbReference type="PANTHER" id="PTHR32309:SF13">
    <property type="entry name" value="FERRIC ENTEROBACTIN TRANSPORT PROTEIN FEPE"/>
    <property type="match status" value="1"/>
</dbReference>
<dbReference type="EMBL" id="JAHCVK010000002">
    <property type="protein sequence ID" value="MBT0653151.1"/>
    <property type="molecule type" value="Genomic_DNA"/>
</dbReference>
<accession>A0ABS5SCP4</accession>
<reference evidence="9 10" key="1">
    <citation type="submission" date="2021-05" db="EMBL/GenBank/DDBJ databases">
        <title>The draft genome of Geobacter luticola JCM 17780.</title>
        <authorList>
            <person name="Xu Z."/>
            <person name="Masuda Y."/>
            <person name="Itoh H."/>
            <person name="Senoo K."/>
        </authorList>
    </citation>
    <scope>NUCLEOTIDE SEQUENCE [LARGE SCALE GENOMIC DNA]</scope>
    <source>
        <strain evidence="9 10">JCM 17780</strain>
    </source>
</reference>
<evidence type="ECO:0000256" key="2">
    <source>
        <dbReference type="ARBA" id="ARBA00022475"/>
    </source>
</evidence>
<evidence type="ECO:0000313" key="9">
    <source>
        <dbReference type="EMBL" id="MBT0653151.1"/>
    </source>
</evidence>
<feature type="transmembrane region" description="Helical" evidence="6">
    <location>
        <begin position="28"/>
        <end position="47"/>
    </location>
</feature>
<evidence type="ECO:0000256" key="4">
    <source>
        <dbReference type="ARBA" id="ARBA00022989"/>
    </source>
</evidence>
<keyword evidence="4 6" id="KW-1133">Transmembrane helix</keyword>
<evidence type="ECO:0000259" key="7">
    <source>
        <dbReference type="Pfam" id="PF02706"/>
    </source>
</evidence>
<evidence type="ECO:0000256" key="5">
    <source>
        <dbReference type="ARBA" id="ARBA00023136"/>
    </source>
</evidence>
<evidence type="ECO:0000313" key="10">
    <source>
        <dbReference type="Proteomes" id="UP000756860"/>
    </source>
</evidence>
<feature type="domain" description="Polysaccharide chain length determinant N-terminal" evidence="7">
    <location>
        <begin position="16"/>
        <end position="109"/>
    </location>
</feature>
<dbReference type="PANTHER" id="PTHR32309">
    <property type="entry name" value="TYROSINE-PROTEIN KINASE"/>
    <property type="match status" value="1"/>
</dbReference>
<dbReference type="InterPro" id="IPR050445">
    <property type="entry name" value="Bact_polysacc_biosynth/exp"/>
</dbReference>
<feature type="transmembrane region" description="Helical" evidence="6">
    <location>
        <begin position="350"/>
        <end position="370"/>
    </location>
</feature>
<keyword evidence="2" id="KW-1003">Cell membrane</keyword>